<feature type="transmembrane region" description="Helical" evidence="1">
    <location>
        <begin position="25"/>
        <end position="45"/>
    </location>
</feature>
<protein>
    <submittedName>
        <fullName evidence="2">Uncharacterized protein</fullName>
    </submittedName>
</protein>
<dbReference type="EMBL" id="MU853755">
    <property type="protein sequence ID" value="KAK3945279.1"/>
    <property type="molecule type" value="Genomic_DNA"/>
</dbReference>
<evidence type="ECO:0000313" key="2">
    <source>
        <dbReference type="EMBL" id="KAK3945279.1"/>
    </source>
</evidence>
<sequence length="165" mass="18734">MRMMASPSHVSDNRKDAARREQSTIYKLIMTPIILTSFIISLVIVDIRNTVRRSHYHSDGAPWLPHWLRRLVYRHQQPFRYVQADGGGQRAGSDNGVASSDWYYHSKQCKLMKMETEDAFQIRNTVLGLMALVGLGVAWAAWRVLSWGVSFLVPLFGLGSSALKI</sequence>
<dbReference type="Proteomes" id="UP001303473">
    <property type="component" value="Unassembled WGS sequence"/>
</dbReference>
<keyword evidence="1" id="KW-1133">Transmembrane helix</keyword>
<proteinExistence type="predicted"/>
<organism evidence="2 3">
    <name type="scientific">Diplogelasinospora grovesii</name>
    <dbReference type="NCBI Taxonomy" id="303347"/>
    <lineage>
        <taxon>Eukaryota</taxon>
        <taxon>Fungi</taxon>
        <taxon>Dikarya</taxon>
        <taxon>Ascomycota</taxon>
        <taxon>Pezizomycotina</taxon>
        <taxon>Sordariomycetes</taxon>
        <taxon>Sordariomycetidae</taxon>
        <taxon>Sordariales</taxon>
        <taxon>Diplogelasinosporaceae</taxon>
        <taxon>Diplogelasinospora</taxon>
    </lineage>
</organism>
<dbReference type="AlphaFoldDB" id="A0AAN6NGE5"/>
<gene>
    <name evidence="2" type="ORF">QBC46DRAFT_371778</name>
</gene>
<accession>A0AAN6NGE5</accession>
<keyword evidence="1" id="KW-0472">Membrane</keyword>
<keyword evidence="1" id="KW-0812">Transmembrane</keyword>
<reference evidence="3" key="1">
    <citation type="journal article" date="2023" name="Mol. Phylogenet. Evol.">
        <title>Genome-scale phylogeny and comparative genomics of the fungal order Sordariales.</title>
        <authorList>
            <person name="Hensen N."/>
            <person name="Bonometti L."/>
            <person name="Westerberg I."/>
            <person name="Brannstrom I.O."/>
            <person name="Guillou S."/>
            <person name="Cros-Aarteil S."/>
            <person name="Calhoun S."/>
            <person name="Haridas S."/>
            <person name="Kuo A."/>
            <person name="Mondo S."/>
            <person name="Pangilinan J."/>
            <person name="Riley R."/>
            <person name="LaButti K."/>
            <person name="Andreopoulos B."/>
            <person name="Lipzen A."/>
            <person name="Chen C."/>
            <person name="Yan M."/>
            <person name="Daum C."/>
            <person name="Ng V."/>
            <person name="Clum A."/>
            <person name="Steindorff A."/>
            <person name="Ohm R.A."/>
            <person name="Martin F."/>
            <person name="Silar P."/>
            <person name="Natvig D.O."/>
            <person name="Lalanne C."/>
            <person name="Gautier V."/>
            <person name="Ament-Velasquez S.L."/>
            <person name="Kruys A."/>
            <person name="Hutchinson M.I."/>
            <person name="Powell A.J."/>
            <person name="Barry K."/>
            <person name="Miller A.N."/>
            <person name="Grigoriev I.V."/>
            <person name="Debuchy R."/>
            <person name="Gladieux P."/>
            <person name="Hiltunen Thoren M."/>
            <person name="Johannesson H."/>
        </authorList>
    </citation>
    <scope>NUCLEOTIDE SEQUENCE [LARGE SCALE GENOMIC DNA]</scope>
    <source>
        <strain evidence="3">CBS 340.73</strain>
    </source>
</reference>
<feature type="transmembrane region" description="Helical" evidence="1">
    <location>
        <begin position="120"/>
        <end position="139"/>
    </location>
</feature>
<comment type="caution">
    <text evidence="2">The sequence shown here is derived from an EMBL/GenBank/DDBJ whole genome shotgun (WGS) entry which is preliminary data.</text>
</comment>
<keyword evidence="3" id="KW-1185">Reference proteome</keyword>
<name>A0AAN6NGE5_9PEZI</name>
<evidence type="ECO:0000313" key="3">
    <source>
        <dbReference type="Proteomes" id="UP001303473"/>
    </source>
</evidence>
<evidence type="ECO:0000256" key="1">
    <source>
        <dbReference type="SAM" id="Phobius"/>
    </source>
</evidence>